<evidence type="ECO:0000313" key="3">
    <source>
        <dbReference type="EMBL" id="KGB92209.1"/>
    </source>
</evidence>
<dbReference type="Proteomes" id="UP000029575">
    <property type="component" value="Unassembled WGS sequence"/>
</dbReference>
<dbReference type="AlphaFoldDB" id="A0AA88Z0I5"/>
<evidence type="ECO:0000256" key="1">
    <source>
        <dbReference type="SAM" id="MobiDB-lite"/>
    </source>
</evidence>
<evidence type="ECO:0000313" key="4">
    <source>
        <dbReference type="Proteomes" id="UP000029575"/>
    </source>
</evidence>
<feature type="region of interest" description="Disordered" evidence="1">
    <location>
        <begin position="159"/>
        <end position="202"/>
    </location>
</feature>
<keyword evidence="2" id="KW-0812">Transmembrane</keyword>
<keyword evidence="2" id="KW-1133">Transmembrane helix</keyword>
<feature type="transmembrane region" description="Helical" evidence="2">
    <location>
        <begin position="77"/>
        <end position="97"/>
    </location>
</feature>
<reference evidence="3 4" key="1">
    <citation type="submission" date="2014-06" db="EMBL/GenBank/DDBJ databases">
        <authorList>
            <person name="Bishop-Lilly K.A."/>
            <person name="Broomall S.M."/>
            <person name="Chain P.S."/>
            <person name="Chertkov O."/>
            <person name="Coyne S.R."/>
            <person name="Daligault H.E."/>
            <person name="Davenport K.W."/>
            <person name="Erkkila T."/>
            <person name="Frey K.G."/>
            <person name="Gibbons H.S."/>
            <person name="Gu W."/>
            <person name="Jaissle J."/>
            <person name="Johnson S.L."/>
            <person name="Koroleva G.I."/>
            <person name="Ladner J.T."/>
            <person name="Lo C.-C."/>
            <person name="Minogue T.D."/>
            <person name="Munk C."/>
            <person name="Palacios G.F."/>
            <person name="Redden C.L."/>
            <person name="Rosenzweig C.N."/>
            <person name="Scholz M.B."/>
            <person name="Teshima H."/>
            <person name="Xu Y."/>
        </authorList>
    </citation>
    <scope>NUCLEOTIDE SEQUENCE [LARGE SCALE GENOMIC DNA]</scope>
    <source>
        <strain evidence="3 4">DWS 37UF10B-2</strain>
    </source>
</reference>
<accession>A0AA88Z0I5</accession>
<evidence type="ECO:0008006" key="5">
    <source>
        <dbReference type="Google" id="ProtNLM"/>
    </source>
</evidence>
<keyword evidence="2" id="KW-0472">Membrane</keyword>
<gene>
    <name evidence="3" type="ORF">DM43_1649</name>
</gene>
<name>A0AA88Z0I5_BURCE</name>
<proteinExistence type="predicted"/>
<feature type="transmembrane region" description="Helical" evidence="2">
    <location>
        <begin position="109"/>
        <end position="129"/>
    </location>
</feature>
<feature type="transmembrane region" description="Helical" evidence="2">
    <location>
        <begin position="43"/>
        <end position="65"/>
    </location>
</feature>
<sequence length="301" mass="30903">MQIRAASPRLNLARVVIVALYVASLLLPVAAEPPNAAGAVSWWHGYTVLALGGLAILDLQFAWLGNPLLVVALLRPSRTVSALLAVVVVFAAGWHTIPTDANYETIRAFGAGYYLWIAAMAGAAALPWIDGRARQDGGAPSVAAGAAGGGVPTATDAGSGAGANAAAGSPAGAKAAPASPQPHTRQSGWTVTATETRIASTDQTGTTRGIALSDLGAILIETSDHGPFVSDVWWILFDTNKQFACGFPQDAEGAKAAVDRLLDLPGIDHRKVIDAQTSIQNATFPIWERATGAPGKARASA</sequence>
<feature type="compositionally biased region" description="Polar residues" evidence="1">
    <location>
        <begin position="181"/>
        <end position="202"/>
    </location>
</feature>
<feature type="transmembrane region" description="Helical" evidence="2">
    <location>
        <begin position="12"/>
        <end position="31"/>
    </location>
</feature>
<evidence type="ECO:0000256" key="2">
    <source>
        <dbReference type="SAM" id="Phobius"/>
    </source>
</evidence>
<dbReference type="RefSeq" id="WP_034205492.1">
    <property type="nucleotide sequence ID" value="NZ_KN150853.1"/>
</dbReference>
<dbReference type="EMBL" id="JPGD01000006">
    <property type="protein sequence ID" value="KGB92209.1"/>
    <property type="molecule type" value="Genomic_DNA"/>
</dbReference>
<comment type="caution">
    <text evidence="3">The sequence shown here is derived from an EMBL/GenBank/DDBJ whole genome shotgun (WGS) entry which is preliminary data.</text>
</comment>
<protein>
    <recommendedName>
        <fullName evidence="5">Transmembrane protein</fullName>
    </recommendedName>
</protein>
<feature type="compositionally biased region" description="Low complexity" evidence="1">
    <location>
        <begin position="159"/>
        <end position="178"/>
    </location>
</feature>
<organism evidence="3 4">
    <name type="scientific">Burkholderia cepacia</name>
    <name type="common">Pseudomonas cepacia</name>
    <dbReference type="NCBI Taxonomy" id="292"/>
    <lineage>
        <taxon>Bacteria</taxon>
        <taxon>Pseudomonadati</taxon>
        <taxon>Pseudomonadota</taxon>
        <taxon>Betaproteobacteria</taxon>
        <taxon>Burkholderiales</taxon>
        <taxon>Burkholderiaceae</taxon>
        <taxon>Burkholderia</taxon>
        <taxon>Burkholderia cepacia complex</taxon>
    </lineage>
</organism>